<keyword evidence="3" id="KW-1185">Reference proteome</keyword>
<accession>A0A7J6UZH7</accession>
<name>A0A7J6UZH7_THATH</name>
<feature type="compositionally biased region" description="Basic and acidic residues" evidence="1">
    <location>
        <begin position="95"/>
        <end position="122"/>
    </location>
</feature>
<gene>
    <name evidence="2" type="ORF">FRX31_032575</name>
</gene>
<dbReference type="AlphaFoldDB" id="A0A7J6UZH7"/>
<sequence>MLLKFKLNKNKLLSSSDQPQSSSDPPPLSCIFEENGEKCKNLAENCTTMCINHMISATVLSITEETKEFEGINEEENASDEGSSSTSEEEASDEDIQKVNEKEQGDGKKDIEEDNSESEKDSSVSIFIDDVWIIIVIIV</sequence>
<dbReference type="EMBL" id="JABWDY010040852">
    <property type="protein sequence ID" value="KAF5177838.1"/>
    <property type="molecule type" value="Genomic_DNA"/>
</dbReference>
<reference evidence="2 3" key="1">
    <citation type="submission" date="2020-06" db="EMBL/GenBank/DDBJ databases">
        <title>Transcriptomic and genomic resources for Thalictrum thalictroides and T. hernandezii: Facilitating candidate gene discovery in an emerging model plant lineage.</title>
        <authorList>
            <person name="Arias T."/>
            <person name="Riano-Pachon D.M."/>
            <person name="Di Stilio V.S."/>
        </authorList>
    </citation>
    <scope>NUCLEOTIDE SEQUENCE [LARGE SCALE GENOMIC DNA]</scope>
    <source>
        <strain evidence="3">cv. WT478/WT964</strain>
        <tissue evidence="2">Leaves</tissue>
    </source>
</reference>
<comment type="caution">
    <text evidence="2">The sequence shown here is derived from an EMBL/GenBank/DDBJ whole genome shotgun (WGS) entry which is preliminary data.</text>
</comment>
<evidence type="ECO:0000256" key="1">
    <source>
        <dbReference type="SAM" id="MobiDB-lite"/>
    </source>
</evidence>
<evidence type="ECO:0000313" key="2">
    <source>
        <dbReference type="EMBL" id="KAF5177838.1"/>
    </source>
</evidence>
<dbReference type="Proteomes" id="UP000554482">
    <property type="component" value="Unassembled WGS sequence"/>
</dbReference>
<evidence type="ECO:0000313" key="3">
    <source>
        <dbReference type="Proteomes" id="UP000554482"/>
    </source>
</evidence>
<organism evidence="2 3">
    <name type="scientific">Thalictrum thalictroides</name>
    <name type="common">Rue-anemone</name>
    <name type="synonym">Anemone thalictroides</name>
    <dbReference type="NCBI Taxonomy" id="46969"/>
    <lineage>
        <taxon>Eukaryota</taxon>
        <taxon>Viridiplantae</taxon>
        <taxon>Streptophyta</taxon>
        <taxon>Embryophyta</taxon>
        <taxon>Tracheophyta</taxon>
        <taxon>Spermatophyta</taxon>
        <taxon>Magnoliopsida</taxon>
        <taxon>Ranunculales</taxon>
        <taxon>Ranunculaceae</taxon>
        <taxon>Thalictroideae</taxon>
        <taxon>Thalictrum</taxon>
    </lineage>
</organism>
<protein>
    <submittedName>
        <fullName evidence="2">Uncharacterized protein</fullName>
    </submittedName>
</protein>
<feature type="region of interest" description="Disordered" evidence="1">
    <location>
        <begin position="66"/>
        <end position="122"/>
    </location>
</feature>
<proteinExistence type="predicted"/>